<name>A0A510PK18_MICAE</name>
<dbReference type="AlphaFoldDB" id="A0A510PK18"/>
<gene>
    <name evidence="1" type="ORF">MAE30S32_28080</name>
</gene>
<reference evidence="1 2" key="1">
    <citation type="journal article" date="2019" name="Appl. Environ. Microbiol.">
        <title>Co-occurrence of broad and narrow host-range viruses infecting the toxic bloom-forming cyanobacterium Microcystis aeruginosa.</title>
        <authorList>
            <person name="Morimoto D."/>
            <person name="Tominaga K."/>
            <person name="Nishimura Y."/>
            <person name="Yoshida N."/>
            <person name="Kimura S."/>
            <person name="Sako Y."/>
            <person name="Yoshida T."/>
        </authorList>
    </citation>
    <scope>NUCLEOTIDE SEQUENCE [LARGE SCALE GENOMIC DNA]</scope>
    <source>
        <strain evidence="1 2">11-30S32</strain>
    </source>
</reference>
<dbReference type="EMBL" id="BHVU01000173">
    <property type="protein sequence ID" value="GCA94156.1"/>
    <property type="molecule type" value="Genomic_DNA"/>
</dbReference>
<comment type="caution">
    <text evidence="1">The sequence shown here is derived from an EMBL/GenBank/DDBJ whole genome shotgun (WGS) entry which is preliminary data.</text>
</comment>
<evidence type="ECO:0000313" key="1">
    <source>
        <dbReference type="EMBL" id="GCA94156.1"/>
    </source>
</evidence>
<dbReference type="Gene3D" id="2.60.120.380">
    <property type="match status" value="1"/>
</dbReference>
<organism evidence="1 2">
    <name type="scientific">Microcystis aeruginosa 11-30S32</name>
    <dbReference type="NCBI Taxonomy" id="2358142"/>
    <lineage>
        <taxon>Bacteria</taxon>
        <taxon>Bacillati</taxon>
        <taxon>Cyanobacteriota</taxon>
        <taxon>Cyanophyceae</taxon>
        <taxon>Oscillatoriophycideae</taxon>
        <taxon>Chroococcales</taxon>
        <taxon>Microcystaceae</taxon>
        <taxon>Microcystis</taxon>
    </lineage>
</organism>
<accession>A0A510PK18</accession>
<evidence type="ECO:0008006" key="3">
    <source>
        <dbReference type="Google" id="ProtNLM"/>
    </source>
</evidence>
<proteinExistence type="predicted"/>
<protein>
    <recommendedName>
        <fullName evidence="3">Gifsy-1 prophage protein</fullName>
    </recommendedName>
</protein>
<dbReference type="Proteomes" id="UP000321223">
    <property type="component" value="Unassembled WGS sequence"/>
</dbReference>
<dbReference type="RefSeq" id="WP_147071530.1">
    <property type="nucleotide sequence ID" value="NZ_BHVU01000173.1"/>
</dbReference>
<evidence type="ECO:0000313" key="2">
    <source>
        <dbReference type="Proteomes" id="UP000321223"/>
    </source>
</evidence>
<sequence length="248" mass="26548">MRKLFSAFFLTALITTPVILPSPALSEVRQERVQFKAGTSGTTIQGKIKGEQVVQYLIRANAGQNISLAFNSDNGGASFNLFAPGKVPGKDAAMVIGSNAGNAYEGILPADGDYTIQVGLIRNSVRNNEVANYRLKIFISNYYNQSDAKVPGTNYHATGSVTCSMGDGKPAGSCPFGVTRRGNGSADVTITKPDGRKRIIFFEKGKAIGYDVSQADSGAFSASKEGDIYFIRIGKERYEIFEAIIFGG</sequence>